<feature type="transmembrane region" description="Helical" evidence="1">
    <location>
        <begin position="258"/>
        <end position="280"/>
    </location>
</feature>
<feature type="transmembrane region" description="Helical" evidence="1">
    <location>
        <begin position="287"/>
        <end position="307"/>
    </location>
</feature>
<dbReference type="InterPro" id="IPR040410">
    <property type="entry name" value="UPF0658_Golgi"/>
</dbReference>
<evidence type="ECO:0000259" key="2">
    <source>
        <dbReference type="Pfam" id="PF25044"/>
    </source>
</evidence>
<gene>
    <name evidence="3" type="ORF">THASP1DRAFT_22687</name>
</gene>
<name>A0A4P9XTH8_9FUNG</name>
<dbReference type="EMBL" id="KZ992511">
    <property type="protein sequence ID" value="RKP09478.1"/>
    <property type="molecule type" value="Genomic_DNA"/>
</dbReference>
<protein>
    <recommendedName>
        <fullName evidence="2">DUF7789 domain-containing protein</fullName>
    </recommendedName>
</protein>
<feature type="transmembrane region" description="Helical" evidence="1">
    <location>
        <begin position="327"/>
        <end position="352"/>
    </location>
</feature>
<dbReference type="AlphaFoldDB" id="A0A4P9XTH8"/>
<feature type="transmembrane region" description="Helical" evidence="1">
    <location>
        <begin position="102"/>
        <end position="123"/>
    </location>
</feature>
<accession>A0A4P9XTH8</accession>
<dbReference type="PANTHER" id="PTHR34391">
    <property type="entry name" value="UPF0658 GOLGI APPARATUS MEMBRANE PROTEIN C1952.10C-RELATED"/>
    <property type="match status" value="1"/>
</dbReference>
<dbReference type="PANTHER" id="PTHR34391:SF1">
    <property type="entry name" value="UPF0658 GOLGI APPARATUS MEMBRANE PROTEIN C1952.10C-RELATED"/>
    <property type="match status" value="1"/>
</dbReference>
<keyword evidence="1" id="KW-0812">Transmembrane</keyword>
<feature type="domain" description="DUF7789" evidence="2">
    <location>
        <begin position="213"/>
        <end position="347"/>
    </location>
</feature>
<keyword evidence="4" id="KW-1185">Reference proteome</keyword>
<organism evidence="3 4">
    <name type="scientific">Thamnocephalis sphaerospora</name>
    <dbReference type="NCBI Taxonomy" id="78915"/>
    <lineage>
        <taxon>Eukaryota</taxon>
        <taxon>Fungi</taxon>
        <taxon>Fungi incertae sedis</taxon>
        <taxon>Zoopagomycota</taxon>
        <taxon>Zoopagomycotina</taxon>
        <taxon>Zoopagomycetes</taxon>
        <taxon>Zoopagales</taxon>
        <taxon>Sigmoideomycetaceae</taxon>
        <taxon>Thamnocephalis</taxon>
    </lineage>
</organism>
<sequence>MVFSSKRDSALDSRFAGDLSSLPVGTKKGKGLKDRLLPESKIAKWMLAVCALQASATLALEIAITVFHLQQVQNANYTHRIIDGKDVGGTYMEARMKESESVIAYHYIFMSAQVFMLGVTWDALMRKNTLQLIGVCTFSCLSIAYAYIQSAQHDRMNMNDIEHLASMHHVFVHNTVAFEMAMIAVVAGGTIFMSALTWELYREFGWQIYKKLGADLQISRMYRLHQMTLTFLKFDAFFLLALPIQLVALSSRQFSGDIWYFNVAAIPFSILLICLVMFSLHKENKPSLILFLIGLLASIGYMIYKLVNIVQTEGREDDPYLASRKFLIFFVVVTLALSVVSFIFCVLCYNYYGRGLLEHRRQHKLGTVAAPVNATEEEIRRISLMSRNNPLTQRVELD</sequence>
<evidence type="ECO:0000313" key="3">
    <source>
        <dbReference type="EMBL" id="RKP09478.1"/>
    </source>
</evidence>
<feature type="transmembrane region" description="Helical" evidence="1">
    <location>
        <begin position="130"/>
        <end position="148"/>
    </location>
</feature>
<feature type="transmembrane region" description="Helical" evidence="1">
    <location>
        <begin position="227"/>
        <end position="246"/>
    </location>
</feature>
<evidence type="ECO:0000313" key="4">
    <source>
        <dbReference type="Proteomes" id="UP000271241"/>
    </source>
</evidence>
<dbReference type="GO" id="GO:0005794">
    <property type="term" value="C:Golgi apparatus"/>
    <property type="evidence" value="ECO:0007669"/>
    <property type="project" value="TreeGrafter"/>
</dbReference>
<dbReference type="Pfam" id="PF25044">
    <property type="entry name" value="DUF7789"/>
    <property type="match status" value="1"/>
</dbReference>
<reference evidence="4" key="1">
    <citation type="journal article" date="2018" name="Nat. Microbiol.">
        <title>Leveraging single-cell genomics to expand the fungal tree of life.</title>
        <authorList>
            <person name="Ahrendt S.R."/>
            <person name="Quandt C.A."/>
            <person name="Ciobanu D."/>
            <person name="Clum A."/>
            <person name="Salamov A."/>
            <person name="Andreopoulos B."/>
            <person name="Cheng J.F."/>
            <person name="Woyke T."/>
            <person name="Pelin A."/>
            <person name="Henrissat B."/>
            <person name="Reynolds N.K."/>
            <person name="Benny G.L."/>
            <person name="Smith M.E."/>
            <person name="James T.Y."/>
            <person name="Grigoriev I.V."/>
        </authorList>
    </citation>
    <scope>NUCLEOTIDE SEQUENCE [LARGE SCALE GENOMIC DNA]</scope>
    <source>
        <strain evidence="4">RSA 1356</strain>
    </source>
</reference>
<evidence type="ECO:0000256" key="1">
    <source>
        <dbReference type="SAM" id="Phobius"/>
    </source>
</evidence>
<proteinExistence type="predicted"/>
<feature type="transmembrane region" description="Helical" evidence="1">
    <location>
        <begin position="45"/>
        <end position="69"/>
    </location>
</feature>
<dbReference type="OrthoDB" id="2448307at2759"/>
<keyword evidence="1" id="KW-1133">Transmembrane helix</keyword>
<keyword evidence="1" id="KW-0472">Membrane</keyword>
<feature type="transmembrane region" description="Helical" evidence="1">
    <location>
        <begin position="180"/>
        <end position="201"/>
    </location>
</feature>
<dbReference type="InterPro" id="IPR056691">
    <property type="entry name" value="DUF7789"/>
</dbReference>
<dbReference type="Proteomes" id="UP000271241">
    <property type="component" value="Unassembled WGS sequence"/>
</dbReference>